<gene>
    <name evidence="1" type="ORF">ITX54_10985</name>
</gene>
<organism evidence="1 2">
    <name type="scientific">Rouxiella silvae</name>
    <dbReference type="NCBI Taxonomy" id="1646373"/>
    <lineage>
        <taxon>Bacteria</taxon>
        <taxon>Pseudomonadati</taxon>
        <taxon>Pseudomonadota</taxon>
        <taxon>Gammaproteobacteria</taxon>
        <taxon>Enterobacterales</taxon>
        <taxon>Yersiniaceae</taxon>
        <taxon>Rouxiella</taxon>
    </lineage>
</organism>
<dbReference type="EMBL" id="JADMKS010000004">
    <property type="protein sequence ID" value="MBF6637177.1"/>
    <property type="molecule type" value="Genomic_DNA"/>
</dbReference>
<dbReference type="Proteomes" id="UP000705283">
    <property type="component" value="Unassembled WGS sequence"/>
</dbReference>
<proteinExistence type="predicted"/>
<evidence type="ECO:0000313" key="1">
    <source>
        <dbReference type="EMBL" id="MBF6637177.1"/>
    </source>
</evidence>
<protein>
    <submittedName>
        <fullName evidence="1">Uncharacterized protein</fullName>
    </submittedName>
</protein>
<name>A0AA40X1V6_9GAMM</name>
<reference evidence="1" key="2">
    <citation type="submission" date="2022-09" db="EMBL/GenBank/DDBJ databases">
        <title>Rouxiella aceris sp. nov., isolated from tree sap and emended description of the genus Rhouxiella.</title>
        <authorList>
            <person name="Kim I.S."/>
        </authorList>
    </citation>
    <scope>NUCLEOTIDE SEQUENCE</scope>
    <source>
        <strain evidence="1">SAP-2</strain>
    </source>
</reference>
<comment type="caution">
    <text evidence="1">The sequence shown here is derived from an EMBL/GenBank/DDBJ whole genome shotgun (WGS) entry which is preliminary data.</text>
</comment>
<sequence>MEIDSVSRKINTPILIPSTVALQTSMPANIQVTNSSQLAASFQASEAVVQPCRIKSDYNIMVMPDHSSLMTTLREVKKEVSQFVESRRLNNTKTDVIYCFDYDDTLVTRDFAPEYNYTSVVKLLFTGVKDENANANLTAAINTAVANLPKTAIASEIESKIATVTATWKRKWDEISVATAGILKDTVKDSSYNCIITARESSSDLTKIQEFLDEMKVSDIFPKESLLFSDDTSVTELEGSHSKYQKIALDRDIFEYNEILTDRGIYIVGSANKGLVIKEIAESYSNTNATPIKDILIVFLDDRKKHHNQLEAAIGSMENEKPTVLSVSMPPDWSDTRGL</sequence>
<evidence type="ECO:0000313" key="2">
    <source>
        <dbReference type="Proteomes" id="UP000705283"/>
    </source>
</evidence>
<dbReference type="AlphaFoldDB" id="A0AA40X1V6"/>
<dbReference type="RefSeq" id="WP_194978009.1">
    <property type="nucleotide sequence ID" value="NZ_JADMKS010000004.1"/>
</dbReference>
<reference evidence="1" key="1">
    <citation type="submission" date="2020-11" db="EMBL/GenBank/DDBJ databases">
        <authorList>
            <person name="Lee S.D."/>
        </authorList>
    </citation>
    <scope>NUCLEOTIDE SEQUENCE</scope>
    <source>
        <strain evidence="1">SAP-2</strain>
    </source>
</reference>
<accession>A0AA40X1V6</accession>